<organism evidence="1 2">
    <name type="scientific">Ramularia collo-cygni</name>
    <dbReference type="NCBI Taxonomy" id="112498"/>
    <lineage>
        <taxon>Eukaryota</taxon>
        <taxon>Fungi</taxon>
        <taxon>Dikarya</taxon>
        <taxon>Ascomycota</taxon>
        <taxon>Pezizomycotina</taxon>
        <taxon>Dothideomycetes</taxon>
        <taxon>Dothideomycetidae</taxon>
        <taxon>Mycosphaerellales</taxon>
        <taxon>Mycosphaerellaceae</taxon>
        <taxon>Ramularia</taxon>
    </lineage>
</organism>
<dbReference type="EMBL" id="FJUY01000018">
    <property type="protein sequence ID" value="CZT23774.1"/>
    <property type="molecule type" value="Genomic_DNA"/>
</dbReference>
<dbReference type="Proteomes" id="UP000225277">
    <property type="component" value="Unassembled WGS sequence"/>
</dbReference>
<keyword evidence="2" id="KW-1185">Reference proteome</keyword>
<dbReference type="AlphaFoldDB" id="A0A2D3VM49"/>
<proteinExistence type="predicted"/>
<reference evidence="1 2" key="1">
    <citation type="submission" date="2016-03" db="EMBL/GenBank/DDBJ databases">
        <authorList>
            <person name="Ploux O."/>
        </authorList>
    </citation>
    <scope>NUCLEOTIDE SEQUENCE [LARGE SCALE GENOMIC DNA]</scope>
    <source>
        <strain evidence="1 2">URUG2</strain>
    </source>
</reference>
<evidence type="ECO:0000313" key="1">
    <source>
        <dbReference type="EMBL" id="CZT23774.1"/>
    </source>
</evidence>
<dbReference type="RefSeq" id="XP_023630498.1">
    <property type="nucleotide sequence ID" value="XM_023774730.1"/>
</dbReference>
<accession>A0A2D3VM49</accession>
<protein>
    <submittedName>
        <fullName evidence="1">Uncharacterized protein</fullName>
    </submittedName>
</protein>
<sequence>MPPGTPSVRVTRWLENVRDEAMAPPVNAGDVPDQPPPATWDFNNLPHIVNAPAQQVPPNMAQPPSNGAQQADWDVIDYNTVFGNDMDLESLEALHHTQDTDTALSILNLIRLYRFMRNKRGECVARLKNSLIEVTTVSLQGKARIEFERGGIPYSSLNRHPEEEAWGKLPSKDIGPLTTPHNYSVFLQKFVDASAVEIGMMAVAVSDPIEGAYSSTVDRLRGDNYPEEREECGDYVRQMIGEGVEVAAKEVDIAEVLTAKAISVLQKL</sequence>
<gene>
    <name evidence="1" type="ORF">RCC_09488</name>
</gene>
<dbReference type="GeneID" id="35604559"/>
<evidence type="ECO:0000313" key="2">
    <source>
        <dbReference type="Proteomes" id="UP000225277"/>
    </source>
</evidence>
<name>A0A2D3VM49_9PEZI</name>